<dbReference type="Gene3D" id="3.40.50.2300">
    <property type="match status" value="1"/>
</dbReference>
<dbReference type="Pfam" id="PF00196">
    <property type="entry name" value="GerE"/>
    <property type="match status" value="1"/>
</dbReference>
<dbReference type="GO" id="GO:0006355">
    <property type="term" value="P:regulation of DNA-templated transcription"/>
    <property type="evidence" value="ECO:0007669"/>
    <property type="project" value="InterPro"/>
</dbReference>
<organism evidence="3">
    <name type="scientific">uncultured bacterium contig00013</name>
    <dbReference type="NCBI Taxonomy" id="1181504"/>
    <lineage>
        <taxon>Bacteria</taxon>
        <taxon>environmental samples</taxon>
    </lineage>
</organism>
<reference evidence="3" key="1">
    <citation type="submission" date="2012-03" db="EMBL/GenBank/DDBJ databases">
        <title>Functional metagenomics reveals considerable lignocellulase gene clusters in the gut microbiome of a wood-feeding higher termite.</title>
        <authorList>
            <person name="Liu N."/>
        </authorList>
    </citation>
    <scope>NUCLEOTIDE SEQUENCE</scope>
</reference>
<evidence type="ECO:0000313" key="3">
    <source>
        <dbReference type="EMBL" id="AGS53323.1"/>
    </source>
</evidence>
<protein>
    <recommendedName>
        <fullName evidence="2">HTH luxR-type domain-containing protein</fullName>
    </recommendedName>
</protein>
<dbReference type="PROSITE" id="PS50043">
    <property type="entry name" value="HTH_LUXR_2"/>
    <property type="match status" value="1"/>
</dbReference>
<evidence type="ECO:0000256" key="1">
    <source>
        <dbReference type="ARBA" id="ARBA00023125"/>
    </source>
</evidence>
<dbReference type="InterPro" id="IPR016032">
    <property type="entry name" value="Sig_transdc_resp-reg_C-effctor"/>
</dbReference>
<sequence length="230" mass="26505">MISNAVNNHGYYKTRLEELGFPGVTLTALRRDALRSLIHDLKPELIMMGARYYHCSTPYMMGELHKTFPNIKMAALCIGEYPADLGMSFIVNGINSYVTSFDGIDQWRSGLKEVSKGREHISPEALGRLEMRREYPKPADTIAGRRTEVIRLICNGFTEYEMADTLEVSRMTVRNHKTEIFRSLNVRNPIELLEAARKTELLTNDELMFRPCNYTLSPKPDKRRLKEKKK</sequence>
<dbReference type="InterPro" id="IPR000792">
    <property type="entry name" value="Tscrpt_reg_LuxR_C"/>
</dbReference>
<dbReference type="SUPFAM" id="SSF46894">
    <property type="entry name" value="C-terminal effector domain of the bipartite response regulators"/>
    <property type="match status" value="1"/>
</dbReference>
<keyword evidence="1" id="KW-0238">DNA-binding</keyword>
<dbReference type="SMART" id="SM00421">
    <property type="entry name" value="HTH_LUXR"/>
    <property type="match status" value="1"/>
</dbReference>
<dbReference type="InterPro" id="IPR039420">
    <property type="entry name" value="WalR-like"/>
</dbReference>
<accession>A0A806K1B6</accession>
<dbReference type="GO" id="GO:0003677">
    <property type="term" value="F:DNA binding"/>
    <property type="evidence" value="ECO:0007669"/>
    <property type="project" value="UniProtKB-KW"/>
</dbReference>
<name>A0A806K1B6_9BACT</name>
<dbReference type="EMBL" id="JQ844229">
    <property type="protein sequence ID" value="AGS53323.1"/>
    <property type="molecule type" value="Genomic_DNA"/>
</dbReference>
<proteinExistence type="predicted"/>
<dbReference type="AlphaFoldDB" id="A0A806K1B6"/>
<dbReference type="CDD" id="cd06170">
    <property type="entry name" value="LuxR_C_like"/>
    <property type="match status" value="1"/>
</dbReference>
<dbReference type="PRINTS" id="PR00038">
    <property type="entry name" value="HTHLUXR"/>
</dbReference>
<dbReference type="PANTHER" id="PTHR43214:SF17">
    <property type="entry name" value="TRANSCRIPTIONAL REGULATORY PROTEIN RCSB"/>
    <property type="match status" value="1"/>
</dbReference>
<evidence type="ECO:0000259" key="2">
    <source>
        <dbReference type="PROSITE" id="PS50043"/>
    </source>
</evidence>
<dbReference type="PANTHER" id="PTHR43214">
    <property type="entry name" value="TWO-COMPONENT RESPONSE REGULATOR"/>
    <property type="match status" value="1"/>
</dbReference>
<feature type="domain" description="HTH luxR-type" evidence="2">
    <location>
        <begin position="135"/>
        <end position="200"/>
    </location>
</feature>